<sequence length="89" mass="9353">MQILTGVDAVMERVRKARRVGYALTPEEHMPGEVGIAAPVLDVAGRPIAAVRMTASAAGWPLPEFTRLLALGAMEAQGSWTASAALLNP</sequence>
<dbReference type="PROSITE" id="PS51078">
    <property type="entry name" value="ICLR_ED"/>
    <property type="match status" value="1"/>
</dbReference>
<proteinExistence type="predicted"/>
<gene>
    <name evidence="2" type="ORF">J5Y10_19510</name>
</gene>
<dbReference type="SUPFAM" id="SSF55781">
    <property type="entry name" value="GAF domain-like"/>
    <property type="match status" value="1"/>
</dbReference>
<dbReference type="InterPro" id="IPR029016">
    <property type="entry name" value="GAF-like_dom_sf"/>
</dbReference>
<dbReference type="EMBL" id="JAGIZA010000013">
    <property type="protein sequence ID" value="MBP0494979.1"/>
    <property type="molecule type" value="Genomic_DNA"/>
</dbReference>
<dbReference type="AlphaFoldDB" id="A0A940N1S7"/>
<dbReference type="Gene3D" id="3.30.450.40">
    <property type="match status" value="1"/>
</dbReference>
<reference evidence="2" key="1">
    <citation type="submission" date="2021-03" db="EMBL/GenBank/DDBJ databases">
        <authorList>
            <person name="So Y."/>
        </authorList>
    </citation>
    <scope>NUCLEOTIDE SEQUENCE</scope>
    <source>
        <strain evidence="2">SG15</strain>
    </source>
</reference>
<dbReference type="InterPro" id="IPR014757">
    <property type="entry name" value="Tscrpt_reg_IclR_C"/>
</dbReference>
<organism evidence="2 3">
    <name type="scientific">Roseomonas indoligenes</name>
    <dbReference type="NCBI Taxonomy" id="2820811"/>
    <lineage>
        <taxon>Bacteria</taxon>
        <taxon>Pseudomonadati</taxon>
        <taxon>Pseudomonadota</taxon>
        <taxon>Alphaproteobacteria</taxon>
        <taxon>Acetobacterales</taxon>
        <taxon>Roseomonadaceae</taxon>
        <taxon>Roseomonas</taxon>
    </lineage>
</organism>
<evidence type="ECO:0000259" key="1">
    <source>
        <dbReference type="PROSITE" id="PS51078"/>
    </source>
</evidence>
<comment type="caution">
    <text evidence="2">The sequence shown here is derived from an EMBL/GenBank/DDBJ whole genome shotgun (WGS) entry which is preliminary data.</text>
</comment>
<feature type="domain" description="IclR-ED" evidence="1">
    <location>
        <begin position="1"/>
        <end position="88"/>
    </location>
</feature>
<evidence type="ECO:0000313" key="2">
    <source>
        <dbReference type="EMBL" id="MBP0494979.1"/>
    </source>
</evidence>
<protein>
    <recommendedName>
        <fullName evidence="1">IclR-ED domain-containing protein</fullName>
    </recommendedName>
</protein>
<accession>A0A940N1S7</accession>
<evidence type="ECO:0000313" key="3">
    <source>
        <dbReference type="Proteomes" id="UP000677537"/>
    </source>
</evidence>
<dbReference type="RefSeq" id="WP_209375777.1">
    <property type="nucleotide sequence ID" value="NZ_JAGIZA010000013.1"/>
</dbReference>
<name>A0A940N1S7_9PROT</name>
<keyword evidence="3" id="KW-1185">Reference proteome</keyword>
<dbReference type="Pfam" id="PF01614">
    <property type="entry name" value="IclR_C"/>
    <property type="match status" value="1"/>
</dbReference>
<dbReference type="Proteomes" id="UP000677537">
    <property type="component" value="Unassembled WGS sequence"/>
</dbReference>